<dbReference type="InterPro" id="IPR011010">
    <property type="entry name" value="DNA_brk_join_enz"/>
</dbReference>
<accession>A0A8J7DBS6</accession>
<sequence length="80" mass="9009">MKAASHSAYGNKSSQYFRRLGLPFKIYDLRHAHAGRMALKGIDPAIAARSQGHSLKVHSDIYLHYLGADQLRSAFLEKLR</sequence>
<dbReference type="GO" id="GO:0015074">
    <property type="term" value="P:DNA integration"/>
    <property type="evidence" value="ECO:0007669"/>
    <property type="project" value="InterPro"/>
</dbReference>
<protein>
    <recommendedName>
        <fullName evidence="4">Tyr recombinase domain-containing protein</fullName>
    </recommendedName>
</protein>
<organism evidence="2 3">
    <name type="scientific">Vasconcelosia minhoensis LEGE 07310</name>
    <dbReference type="NCBI Taxonomy" id="915328"/>
    <lineage>
        <taxon>Bacteria</taxon>
        <taxon>Bacillati</taxon>
        <taxon>Cyanobacteriota</taxon>
        <taxon>Cyanophyceae</taxon>
        <taxon>Nodosilineales</taxon>
        <taxon>Cymatolegaceae</taxon>
        <taxon>Vasconcelosia</taxon>
        <taxon>Vasconcelosia minhoensis</taxon>
    </lineage>
</organism>
<dbReference type="AlphaFoldDB" id="A0A8J7DBS6"/>
<dbReference type="EMBL" id="JADEXG010000027">
    <property type="protein sequence ID" value="MBE9078142.1"/>
    <property type="molecule type" value="Genomic_DNA"/>
</dbReference>
<keyword evidence="3" id="KW-1185">Reference proteome</keyword>
<dbReference type="Gene3D" id="1.10.443.10">
    <property type="entry name" value="Intergrase catalytic core"/>
    <property type="match status" value="1"/>
</dbReference>
<dbReference type="GO" id="GO:0006310">
    <property type="term" value="P:DNA recombination"/>
    <property type="evidence" value="ECO:0007669"/>
    <property type="project" value="UniProtKB-KW"/>
</dbReference>
<keyword evidence="1" id="KW-0233">DNA recombination</keyword>
<gene>
    <name evidence="2" type="ORF">IQ241_12715</name>
</gene>
<evidence type="ECO:0000313" key="2">
    <source>
        <dbReference type="EMBL" id="MBE9078142.1"/>
    </source>
</evidence>
<evidence type="ECO:0008006" key="4">
    <source>
        <dbReference type="Google" id="ProtNLM"/>
    </source>
</evidence>
<evidence type="ECO:0000256" key="1">
    <source>
        <dbReference type="ARBA" id="ARBA00023172"/>
    </source>
</evidence>
<evidence type="ECO:0000313" key="3">
    <source>
        <dbReference type="Proteomes" id="UP000636505"/>
    </source>
</evidence>
<proteinExistence type="predicted"/>
<dbReference type="GO" id="GO:0003677">
    <property type="term" value="F:DNA binding"/>
    <property type="evidence" value="ECO:0007669"/>
    <property type="project" value="InterPro"/>
</dbReference>
<comment type="caution">
    <text evidence="2">The sequence shown here is derived from an EMBL/GenBank/DDBJ whole genome shotgun (WGS) entry which is preliminary data.</text>
</comment>
<name>A0A8J7DBS6_9CYAN</name>
<dbReference type="InterPro" id="IPR013762">
    <property type="entry name" value="Integrase-like_cat_sf"/>
</dbReference>
<reference evidence="2" key="1">
    <citation type="submission" date="2020-10" db="EMBL/GenBank/DDBJ databases">
        <authorList>
            <person name="Castelo-Branco R."/>
            <person name="Eusebio N."/>
            <person name="Adriana R."/>
            <person name="Vieira A."/>
            <person name="Brugerolle De Fraissinette N."/>
            <person name="Rezende De Castro R."/>
            <person name="Schneider M.P."/>
            <person name="Vasconcelos V."/>
            <person name="Leao P.N."/>
        </authorList>
    </citation>
    <scope>NUCLEOTIDE SEQUENCE</scope>
    <source>
        <strain evidence="2">LEGE 07310</strain>
    </source>
</reference>
<dbReference type="SUPFAM" id="SSF56349">
    <property type="entry name" value="DNA breaking-rejoining enzymes"/>
    <property type="match status" value="1"/>
</dbReference>
<dbReference type="Proteomes" id="UP000636505">
    <property type="component" value="Unassembled WGS sequence"/>
</dbReference>